<name>A0ABR8T1I8_9BACL</name>
<dbReference type="PRINTS" id="PR00633">
    <property type="entry name" value="RCCNDNSATION"/>
</dbReference>
<dbReference type="PANTHER" id="PTHR45982">
    <property type="entry name" value="REGULATOR OF CHROMOSOME CONDENSATION"/>
    <property type="match status" value="1"/>
</dbReference>
<comment type="caution">
    <text evidence="2">The sequence shown here is derived from an EMBL/GenBank/DDBJ whole genome shotgun (WGS) entry which is preliminary data.</text>
</comment>
<dbReference type="SUPFAM" id="SSF50985">
    <property type="entry name" value="RCC1/BLIP-II"/>
    <property type="match status" value="1"/>
</dbReference>
<evidence type="ECO:0000313" key="3">
    <source>
        <dbReference type="Proteomes" id="UP000608071"/>
    </source>
</evidence>
<organism evidence="2 3">
    <name type="scientific">Paenibacillus gallinarum</name>
    <dbReference type="NCBI Taxonomy" id="2762232"/>
    <lineage>
        <taxon>Bacteria</taxon>
        <taxon>Bacillati</taxon>
        <taxon>Bacillota</taxon>
        <taxon>Bacilli</taxon>
        <taxon>Bacillales</taxon>
        <taxon>Paenibacillaceae</taxon>
        <taxon>Paenibacillus</taxon>
    </lineage>
</organism>
<dbReference type="Gene3D" id="3.30.457.10">
    <property type="entry name" value="Copper amine oxidase-like, N-terminal domain"/>
    <property type="match status" value="1"/>
</dbReference>
<protein>
    <recommendedName>
        <fullName evidence="1">Copper amine oxidase-like N-terminal domain-containing protein</fullName>
    </recommendedName>
</protein>
<dbReference type="EMBL" id="JACSQL010000007">
    <property type="protein sequence ID" value="MBD7969469.1"/>
    <property type="molecule type" value="Genomic_DNA"/>
</dbReference>
<keyword evidence="3" id="KW-1185">Reference proteome</keyword>
<dbReference type="InterPro" id="IPR009091">
    <property type="entry name" value="RCC1/BLIP-II"/>
</dbReference>
<accession>A0ABR8T1I8</accession>
<dbReference type="PANTHER" id="PTHR45982:SF1">
    <property type="entry name" value="REGULATOR OF CHROMOSOME CONDENSATION"/>
    <property type="match status" value="1"/>
</dbReference>
<dbReference type="Gene3D" id="2.130.10.30">
    <property type="entry name" value="Regulator of chromosome condensation 1/beta-lactamase-inhibitor protein II"/>
    <property type="match status" value="3"/>
</dbReference>
<dbReference type="InterPro" id="IPR000408">
    <property type="entry name" value="Reg_chr_condens"/>
</dbReference>
<dbReference type="Proteomes" id="UP000608071">
    <property type="component" value="Unassembled WGS sequence"/>
</dbReference>
<evidence type="ECO:0000313" key="2">
    <source>
        <dbReference type="EMBL" id="MBD7969469.1"/>
    </source>
</evidence>
<dbReference type="InterPro" id="IPR036582">
    <property type="entry name" value="Mao_N_sf"/>
</dbReference>
<sequence>MMRRGTFKTAILSGLIAVVTLLMPANLYASDLSGNNEKILSDVVAISGGERAVYAIKKDGTVWAWGGFRNSGLLGNGYTVPSTSPVQMKIDNAKDIASGSRHTLILKNDGTVWATGSNEDGQLGIGITSYDKALEPVQIKELVNVKAIAAESNQSLALLEDGTVWQWGKTDRVNPPSNKPVKVEGLSSGLEISVGNGSAMMLDNRGKVHVWGTRLYDTNSDKLRNPTAINGAQEYTAIATSRQRGAAIQTDGTVWTWNNSKQFPTPGELLIPVKVQRAENARQIVGGSSSSFISIIKKDGTVWTWDSYWDGPSYKALQVKGINDAVDLASSQFSGHYALLKNGTVMKWTMELGEPSEPKPVNAPINVVMKGETLSLVIPPIIINNVSYVPLRGVFEPLGATIEWNQGNFKGVVKKDDITIEINTSSEGMKLNGETLTGELKPISVNYVTMVPLRFLSETLGAEVKWQSDKNTIYINLPK</sequence>
<dbReference type="SUPFAM" id="SSF55383">
    <property type="entry name" value="Copper amine oxidase, domain N"/>
    <property type="match status" value="1"/>
</dbReference>
<proteinExistence type="predicted"/>
<evidence type="ECO:0000259" key="1">
    <source>
        <dbReference type="Pfam" id="PF07833"/>
    </source>
</evidence>
<gene>
    <name evidence="2" type="ORF">H9647_15485</name>
</gene>
<dbReference type="Pfam" id="PF07833">
    <property type="entry name" value="Cu_amine_oxidN1"/>
    <property type="match status" value="1"/>
</dbReference>
<dbReference type="InterPro" id="IPR051553">
    <property type="entry name" value="Ran_GTPase-activating"/>
</dbReference>
<reference evidence="2 3" key="1">
    <citation type="submission" date="2020-08" db="EMBL/GenBank/DDBJ databases">
        <title>A Genomic Blueprint of the Chicken Gut Microbiome.</title>
        <authorList>
            <person name="Gilroy R."/>
            <person name="Ravi A."/>
            <person name="Getino M."/>
            <person name="Pursley I."/>
            <person name="Horton D.L."/>
            <person name="Alikhan N.-F."/>
            <person name="Baker D."/>
            <person name="Gharbi K."/>
            <person name="Hall N."/>
            <person name="Watson M."/>
            <person name="Adriaenssens E.M."/>
            <person name="Foster-Nyarko E."/>
            <person name="Jarju S."/>
            <person name="Secka A."/>
            <person name="Antonio M."/>
            <person name="Oren A."/>
            <person name="Chaudhuri R."/>
            <person name="La Ragione R.M."/>
            <person name="Hildebrand F."/>
            <person name="Pallen M.J."/>
        </authorList>
    </citation>
    <scope>NUCLEOTIDE SEQUENCE [LARGE SCALE GENOMIC DNA]</scope>
    <source>
        <strain evidence="2 3">Sa2BVA9</strain>
    </source>
</reference>
<dbReference type="PROSITE" id="PS50012">
    <property type="entry name" value="RCC1_3"/>
    <property type="match status" value="2"/>
</dbReference>
<dbReference type="InterPro" id="IPR012854">
    <property type="entry name" value="Cu_amine_oxidase-like_N"/>
</dbReference>
<feature type="domain" description="Copper amine oxidase-like N-terminal" evidence="1">
    <location>
        <begin position="369"/>
        <end position="475"/>
    </location>
</feature>
<dbReference type="Pfam" id="PF13540">
    <property type="entry name" value="RCC1_2"/>
    <property type="match status" value="1"/>
</dbReference>